<evidence type="ECO:0000256" key="11">
    <source>
        <dbReference type="PROSITE-ProRule" id="PRU00042"/>
    </source>
</evidence>
<feature type="domain" description="C2H2-type" evidence="13">
    <location>
        <begin position="39"/>
        <end position="66"/>
    </location>
</feature>
<evidence type="ECO:0000256" key="1">
    <source>
        <dbReference type="ARBA" id="ARBA00004123"/>
    </source>
</evidence>
<accession>A0A9D3PXX1</accession>
<keyword evidence="6" id="KW-0862">Zinc</keyword>
<feature type="compositionally biased region" description="Basic residues" evidence="12">
    <location>
        <begin position="301"/>
        <end position="312"/>
    </location>
</feature>
<dbReference type="Proteomes" id="UP001046870">
    <property type="component" value="Chromosome 10"/>
</dbReference>
<evidence type="ECO:0000256" key="2">
    <source>
        <dbReference type="ARBA" id="ARBA00006991"/>
    </source>
</evidence>
<protein>
    <recommendedName>
        <fullName evidence="13">C2H2-type domain-containing protein</fullName>
    </recommendedName>
</protein>
<feature type="domain" description="C2H2-type" evidence="13">
    <location>
        <begin position="217"/>
        <end position="244"/>
    </location>
</feature>
<evidence type="ECO:0000259" key="13">
    <source>
        <dbReference type="PROSITE" id="PS50157"/>
    </source>
</evidence>
<dbReference type="SUPFAM" id="SSF57667">
    <property type="entry name" value="beta-beta-alpha zinc fingers"/>
    <property type="match status" value="4"/>
</dbReference>
<evidence type="ECO:0000256" key="3">
    <source>
        <dbReference type="ARBA" id="ARBA00022723"/>
    </source>
</evidence>
<evidence type="ECO:0000313" key="14">
    <source>
        <dbReference type="EMBL" id="KAG7469283.1"/>
    </source>
</evidence>
<dbReference type="SMART" id="SM00355">
    <property type="entry name" value="ZnF_C2H2"/>
    <property type="match status" value="7"/>
</dbReference>
<keyword evidence="9" id="KW-0804">Transcription</keyword>
<dbReference type="PROSITE" id="PS50157">
    <property type="entry name" value="ZINC_FINGER_C2H2_2"/>
    <property type="match status" value="6"/>
</dbReference>
<gene>
    <name evidence="14" type="ORF">MATL_G00127190</name>
</gene>
<dbReference type="FunFam" id="3.30.160.60:FF:000624">
    <property type="entry name" value="zinc finger protein 697"/>
    <property type="match status" value="1"/>
</dbReference>
<dbReference type="AlphaFoldDB" id="A0A9D3PXX1"/>
<organism evidence="14 15">
    <name type="scientific">Megalops atlanticus</name>
    <name type="common">Tarpon</name>
    <name type="synonym">Clupea gigantea</name>
    <dbReference type="NCBI Taxonomy" id="7932"/>
    <lineage>
        <taxon>Eukaryota</taxon>
        <taxon>Metazoa</taxon>
        <taxon>Chordata</taxon>
        <taxon>Craniata</taxon>
        <taxon>Vertebrata</taxon>
        <taxon>Euteleostomi</taxon>
        <taxon>Actinopterygii</taxon>
        <taxon>Neopterygii</taxon>
        <taxon>Teleostei</taxon>
        <taxon>Elopiformes</taxon>
        <taxon>Megalopidae</taxon>
        <taxon>Megalops</taxon>
    </lineage>
</organism>
<dbReference type="GO" id="GO:0005634">
    <property type="term" value="C:nucleus"/>
    <property type="evidence" value="ECO:0007669"/>
    <property type="project" value="UniProtKB-SubCell"/>
</dbReference>
<evidence type="ECO:0000256" key="5">
    <source>
        <dbReference type="ARBA" id="ARBA00022771"/>
    </source>
</evidence>
<sequence>MTQSQLLMHRKMCPICERAFKWRGSLPAHIVRHTDNKLFSCDVCGKTFSYQTNLARHLIIHTGTRPYACSHCGKTFNQSSNLRQHLLVHAKAGGRRQPVDQGEGVGGDEAVSQLIHTCPDCTLSFKTQAQLQKHRLSHTGQDSISCSNCGLPSCKCQEQENLPSVTNQDGEVKSCPRCSAQFDSQPVLDSHAQSCPAEGGRGRAHRRGRRRKSARQTECDLCGRCCTSQEELEAHQLSHVGQSQLQCPLSPCQRRFTSSSALQNHLFSHFPGPTCRNLRPECLVRSNARAAARTEAPAPPPRRRRRWRGRPR</sequence>
<keyword evidence="5 11" id="KW-0863">Zinc-finger</keyword>
<evidence type="ECO:0000256" key="10">
    <source>
        <dbReference type="ARBA" id="ARBA00023242"/>
    </source>
</evidence>
<dbReference type="PANTHER" id="PTHR47772:SF13">
    <property type="entry name" value="GASTRULA ZINC FINGER PROTEIN XLCGF49.1-LIKE-RELATED"/>
    <property type="match status" value="1"/>
</dbReference>
<keyword evidence="15" id="KW-1185">Reference proteome</keyword>
<evidence type="ECO:0000256" key="9">
    <source>
        <dbReference type="ARBA" id="ARBA00023163"/>
    </source>
</evidence>
<evidence type="ECO:0000256" key="7">
    <source>
        <dbReference type="ARBA" id="ARBA00023015"/>
    </source>
</evidence>
<dbReference type="OrthoDB" id="6910977at2759"/>
<evidence type="ECO:0000313" key="15">
    <source>
        <dbReference type="Proteomes" id="UP001046870"/>
    </source>
</evidence>
<keyword evidence="4" id="KW-0677">Repeat</keyword>
<dbReference type="FunFam" id="3.30.160.60:FF:001480">
    <property type="entry name" value="Si:cabz01071911.3"/>
    <property type="match status" value="1"/>
</dbReference>
<feature type="region of interest" description="Disordered" evidence="12">
    <location>
        <begin position="190"/>
        <end position="210"/>
    </location>
</feature>
<keyword evidence="10" id="KW-0539">Nucleus</keyword>
<dbReference type="PROSITE" id="PS00028">
    <property type="entry name" value="ZINC_FINGER_C2H2_1"/>
    <property type="match status" value="5"/>
</dbReference>
<keyword evidence="8" id="KW-0238">DNA-binding</keyword>
<feature type="domain" description="C2H2-type" evidence="13">
    <location>
        <begin position="245"/>
        <end position="269"/>
    </location>
</feature>
<feature type="domain" description="C2H2-type" evidence="13">
    <location>
        <begin position="116"/>
        <end position="143"/>
    </location>
</feature>
<comment type="subcellular location">
    <subcellularLocation>
        <location evidence="1">Nucleus</location>
    </subcellularLocation>
</comment>
<evidence type="ECO:0000256" key="4">
    <source>
        <dbReference type="ARBA" id="ARBA00022737"/>
    </source>
</evidence>
<evidence type="ECO:0000256" key="6">
    <source>
        <dbReference type="ARBA" id="ARBA00022833"/>
    </source>
</evidence>
<dbReference type="PANTHER" id="PTHR47772">
    <property type="entry name" value="ZINC FINGER PROTEIN 200"/>
    <property type="match status" value="1"/>
</dbReference>
<dbReference type="Pfam" id="PF12874">
    <property type="entry name" value="zf-met"/>
    <property type="match status" value="1"/>
</dbReference>
<dbReference type="EMBL" id="JAFDVH010000010">
    <property type="protein sequence ID" value="KAG7469283.1"/>
    <property type="molecule type" value="Genomic_DNA"/>
</dbReference>
<dbReference type="InterPro" id="IPR036236">
    <property type="entry name" value="Znf_C2H2_sf"/>
</dbReference>
<evidence type="ECO:0000256" key="8">
    <source>
        <dbReference type="ARBA" id="ARBA00023125"/>
    </source>
</evidence>
<dbReference type="InterPro" id="IPR013087">
    <property type="entry name" value="Znf_C2H2_type"/>
</dbReference>
<evidence type="ECO:0000256" key="12">
    <source>
        <dbReference type="SAM" id="MobiDB-lite"/>
    </source>
</evidence>
<proteinExistence type="inferred from homology"/>
<dbReference type="InterPro" id="IPR050636">
    <property type="entry name" value="C2H2-ZF_domain-containing"/>
</dbReference>
<comment type="similarity">
    <text evidence="2">Belongs to the krueppel C2H2-type zinc-finger protein family.</text>
</comment>
<comment type="caution">
    <text evidence="14">The sequence shown here is derived from an EMBL/GenBank/DDBJ whole genome shotgun (WGS) entry which is preliminary data.</text>
</comment>
<keyword evidence="3" id="KW-0479">Metal-binding</keyword>
<feature type="region of interest" description="Disordered" evidence="12">
    <location>
        <begin position="288"/>
        <end position="312"/>
    </location>
</feature>
<feature type="domain" description="C2H2-type" evidence="13">
    <location>
        <begin position="67"/>
        <end position="90"/>
    </location>
</feature>
<dbReference type="GO" id="GO:0008270">
    <property type="term" value="F:zinc ion binding"/>
    <property type="evidence" value="ECO:0007669"/>
    <property type="project" value="UniProtKB-KW"/>
</dbReference>
<dbReference type="Pfam" id="PF00096">
    <property type="entry name" value="zf-C2H2"/>
    <property type="match status" value="4"/>
</dbReference>
<dbReference type="GO" id="GO:0003677">
    <property type="term" value="F:DNA binding"/>
    <property type="evidence" value="ECO:0007669"/>
    <property type="project" value="UniProtKB-KW"/>
</dbReference>
<dbReference type="Gene3D" id="3.30.160.60">
    <property type="entry name" value="Classic Zinc Finger"/>
    <property type="match status" value="4"/>
</dbReference>
<keyword evidence="7" id="KW-0805">Transcription regulation</keyword>
<feature type="domain" description="C2H2-type" evidence="13">
    <location>
        <begin position="11"/>
        <end position="38"/>
    </location>
</feature>
<name>A0A9D3PXX1_MEGAT</name>
<reference evidence="14" key="1">
    <citation type="submission" date="2021-01" db="EMBL/GenBank/DDBJ databases">
        <authorList>
            <person name="Zahm M."/>
            <person name="Roques C."/>
            <person name="Cabau C."/>
            <person name="Klopp C."/>
            <person name="Donnadieu C."/>
            <person name="Jouanno E."/>
            <person name="Lampietro C."/>
            <person name="Louis A."/>
            <person name="Herpin A."/>
            <person name="Echchiki A."/>
            <person name="Berthelot C."/>
            <person name="Parey E."/>
            <person name="Roest-Crollius H."/>
            <person name="Braasch I."/>
            <person name="Postlethwait J."/>
            <person name="Bobe J."/>
            <person name="Montfort J."/>
            <person name="Bouchez O."/>
            <person name="Begum T."/>
            <person name="Mejri S."/>
            <person name="Adams A."/>
            <person name="Chen W.-J."/>
            <person name="Guiguen Y."/>
        </authorList>
    </citation>
    <scope>NUCLEOTIDE SEQUENCE</scope>
    <source>
        <strain evidence="14">YG-15Mar2019-1</strain>
        <tissue evidence="14">Brain</tissue>
    </source>
</reference>